<proteinExistence type="predicted"/>
<accession>A0A418CDY4</accession>
<keyword evidence="1" id="KW-0732">Signal</keyword>
<dbReference type="Proteomes" id="UP000283543">
    <property type="component" value="Unassembled WGS sequence"/>
</dbReference>
<reference evidence="2 3" key="1">
    <citation type="submission" date="2018-08" db="EMBL/GenBank/DDBJ databases">
        <title>Aphanomyces genome sequencing and annotation.</title>
        <authorList>
            <person name="Minardi D."/>
            <person name="Oidtmann B."/>
            <person name="Van Der Giezen M."/>
            <person name="Studholme D.J."/>
        </authorList>
    </citation>
    <scope>NUCLEOTIDE SEQUENCE [LARGE SCALE GENOMIC DNA]</scope>
    <source>
        <strain evidence="2 3">Si</strain>
    </source>
</reference>
<evidence type="ECO:0000313" key="3">
    <source>
        <dbReference type="Proteomes" id="UP000283543"/>
    </source>
</evidence>
<comment type="caution">
    <text evidence="2">The sequence shown here is derived from an EMBL/GenBank/DDBJ whole genome shotgun (WGS) entry which is preliminary data.</text>
</comment>
<evidence type="ECO:0000256" key="1">
    <source>
        <dbReference type="SAM" id="SignalP"/>
    </source>
</evidence>
<protein>
    <recommendedName>
        <fullName evidence="4">CBM1 domain-containing protein</fullName>
    </recommendedName>
</protein>
<dbReference type="VEuPathDB" id="FungiDB:H257_01287"/>
<name>A0A418CDY4_APHAT</name>
<feature type="chain" id="PRO_5018978456" description="CBM1 domain-containing protein" evidence="1">
    <location>
        <begin position="28"/>
        <end position="361"/>
    </location>
</feature>
<evidence type="ECO:0000313" key="2">
    <source>
        <dbReference type="EMBL" id="RHY75026.1"/>
    </source>
</evidence>
<dbReference type="EMBL" id="QUTB01001752">
    <property type="protein sequence ID" value="RHY75026.1"/>
    <property type="molecule type" value="Genomic_DNA"/>
</dbReference>
<feature type="signal peptide" evidence="1">
    <location>
        <begin position="1"/>
        <end position="27"/>
    </location>
</feature>
<organism evidence="2 3">
    <name type="scientific">Aphanomyces astaci</name>
    <name type="common">Crayfish plague agent</name>
    <dbReference type="NCBI Taxonomy" id="112090"/>
    <lineage>
        <taxon>Eukaryota</taxon>
        <taxon>Sar</taxon>
        <taxon>Stramenopiles</taxon>
        <taxon>Oomycota</taxon>
        <taxon>Saprolegniomycetes</taxon>
        <taxon>Saprolegniales</taxon>
        <taxon>Verrucalvaceae</taxon>
        <taxon>Aphanomyces</taxon>
    </lineage>
</organism>
<evidence type="ECO:0008006" key="4">
    <source>
        <dbReference type="Google" id="ProtNLM"/>
    </source>
</evidence>
<sequence>MKHVFPVAHVSTVALVAILAAATVSAATPVSICRDATYSIAGSICSGNGLAPVGQSCPRVGDVATKDCHPYLPSWDAKTSTCILKEDAVCTKLASGAWGCVLPSIGCGQPAKKKNSKPFDCDASQSAPVAVTSWEFSENDSPSLATASAASAPASWFVASTAKVQYEVGCLNSAKFVKTTTTVAPTTTQLRTATPTYPTASPATTITAKPTTTAVPSHYHGYPYHNQGDYDSHPIDPSAYHNTGANSGAYPCTHTLPNPCTYPGPYSCTHPSSYPLSNPSPYSGPYSLPNPSSYPCTYTSSYSGPYSCTHLSSYSCTYPLSYTASHPCAYSCTNTLPHNCTDACPYYRAHHYADGDNDDYC</sequence>
<dbReference type="AlphaFoldDB" id="A0A418CDY4"/>
<gene>
    <name evidence="2" type="ORF">DYB34_013705</name>
</gene>